<sequence length="225" mass="24327">MAVAHGLDRADNSIIAACCSSCPGRQDVRRRRATRRAWRHDKTWPGTLVAVCTAPLGPGRGCTCSRGQSGESPIAFVSGRSHRGRIAVLHQHGCRSDTDPSPLPPRVHRRGCRAMAATAGASCTSWCWDAETSAAVGGHIAVITQMYRSLRDEQMNHRVPTHAPKPCANMGVHHACTLARLATTRCFEDFVRNGGLRIGQETSVRPRGHRALCSLGRGGHKKLLS</sequence>
<proteinExistence type="predicted"/>
<name>A0A4Q9P9J7_9APHY</name>
<reference evidence="1 2" key="1">
    <citation type="submission" date="2019-01" db="EMBL/GenBank/DDBJ databases">
        <title>Draft genome sequences of three monokaryotic isolates of the white-rot basidiomycete fungus Dichomitus squalens.</title>
        <authorList>
            <consortium name="DOE Joint Genome Institute"/>
            <person name="Lopez S.C."/>
            <person name="Andreopoulos B."/>
            <person name="Pangilinan J."/>
            <person name="Lipzen A."/>
            <person name="Riley R."/>
            <person name="Ahrendt S."/>
            <person name="Ng V."/>
            <person name="Barry K."/>
            <person name="Daum C."/>
            <person name="Grigoriev I.V."/>
            <person name="Hilden K.S."/>
            <person name="Makela M.R."/>
            <person name="de Vries R.P."/>
        </authorList>
    </citation>
    <scope>NUCLEOTIDE SEQUENCE [LARGE SCALE GENOMIC DNA]</scope>
    <source>
        <strain evidence="1 2">CBS 464.89</strain>
    </source>
</reference>
<evidence type="ECO:0000313" key="2">
    <source>
        <dbReference type="Proteomes" id="UP000292082"/>
    </source>
</evidence>
<gene>
    <name evidence="1" type="ORF">BD310DRAFT_422488</name>
</gene>
<organism evidence="1 2">
    <name type="scientific">Dichomitus squalens</name>
    <dbReference type="NCBI Taxonomy" id="114155"/>
    <lineage>
        <taxon>Eukaryota</taxon>
        <taxon>Fungi</taxon>
        <taxon>Dikarya</taxon>
        <taxon>Basidiomycota</taxon>
        <taxon>Agaricomycotina</taxon>
        <taxon>Agaricomycetes</taxon>
        <taxon>Polyporales</taxon>
        <taxon>Polyporaceae</taxon>
        <taxon>Dichomitus</taxon>
    </lineage>
</organism>
<protein>
    <submittedName>
        <fullName evidence="1">Uncharacterized protein</fullName>
    </submittedName>
</protein>
<dbReference type="AlphaFoldDB" id="A0A4Q9P9J7"/>
<dbReference type="Proteomes" id="UP000292082">
    <property type="component" value="Unassembled WGS sequence"/>
</dbReference>
<accession>A0A4Q9P9J7</accession>
<keyword evidence="2" id="KW-1185">Reference proteome</keyword>
<dbReference type="EMBL" id="ML145409">
    <property type="protein sequence ID" value="TBU51078.1"/>
    <property type="molecule type" value="Genomic_DNA"/>
</dbReference>
<evidence type="ECO:0000313" key="1">
    <source>
        <dbReference type="EMBL" id="TBU51078.1"/>
    </source>
</evidence>